<evidence type="ECO:0000313" key="1">
    <source>
        <dbReference type="EMBL" id="QPS08639.1"/>
    </source>
</evidence>
<dbReference type="AlphaFoldDB" id="A0A7T2S498"/>
<protein>
    <submittedName>
        <fullName evidence="1">Uncharacterized protein</fullName>
    </submittedName>
</protein>
<dbReference type="RefSeq" id="WP_183021820.1">
    <property type="nucleotide sequence ID" value="NZ_CAURVC010000015.1"/>
</dbReference>
<evidence type="ECO:0000313" key="2">
    <source>
        <dbReference type="Proteomes" id="UP000594778"/>
    </source>
</evidence>
<accession>A0A7T2S498</accession>
<organism evidence="1 2">
    <name type="scientific">Delftia acidovorans</name>
    <name type="common">Pseudomonas acidovorans</name>
    <name type="synonym">Comamonas acidovorans</name>
    <dbReference type="NCBI Taxonomy" id="80866"/>
    <lineage>
        <taxon>Bacteria</taxon>
        <taxon>Pseudomonadati</taxon>
        <taxon>Pseudomonadota</taxon>
        <taxon>Betaproteobacteria</taxon>
        <taxon>Burkholderiales</taxon>
        <taxon>Comamonadaceae</taxon>
        <taxon>Delftia</taxon>
    </lineage>
</organism>
<sequence length="47" mass="5169">MKLKRVLFYCLLPFAVALALVGFPMPVAPPRATKAGQEQSAPAQERR</sequence>
<name>A0A7T2S498_DELAC</name>
<reference evidence="1 2" key="1">
    <citation type="submission" date="2020-12" db="EMBL/GenBank/DDBJ databases">
        <title>FDA dAtabase for Regulatory Grade micrObial Sequences (FDA-ARGOS): Supporting development and validation of Infectious Disease Dx tests.</title>
        <authorList>
            <person name="Sproer C."/>
            <person name="Gronow S."/>
            <person name="Severitt S."/>
            <person name="Schroder I."/>
            <person name="Tallon L."/>
            <person name="Sadzewicz L."/>
            <person name="Zhao X."/>
            <person name="Boylan J."/>
            <person name="Ott S."/>
            <person name="Bowen H."/>
            <person name="Vavikolanu K."/>
            <person name="Mehta A."/>
            <person name="Aluvathingal J."/>
            <person name="Nadendla S."/>
            <person name="Lowell S."/>
            <person name="Myers T."/>
            <person name="Yan Y."/>
            <person name="Sichtig H."/>
        </authorList>
    </citation>
    <scope>NUCLEOTIDE SEQUENCE [LARGE SCALE GENOMIC DNA]</scope>
    <source>
        <strain evidence="1 2">FDAARGOS_909</strain>
    </source>
</reference>
<dbReference type="Proteomes" id="UP000594778">
    <property type="component" value="Chromosome"/>
</dbReference>
<gene>
    <name evidence="1" type="ORF">I6G66_00760</name>
</gene>
<dbReference type="EMBL" id="CP065668">
    <property type="protein sequence ID" value="QPS08639.1"/>
    <property type="molecule type" value="Genomic_DNA"/>
</dbReference>
<proteinExistence type="predicted"/>